<dbReference type="CDD" id="cd08946">
    <property type="entry name" value="SDR_e"/>
    <property type="match status" value="1"/>
</dbReference>
<dbReference type="AlphaFoldDB" id="A0A8J3GVX4"/>
<dbReference type="GO" id="GO:0016491">
    <property type="term" value="F:oxidoreductase activity"/>
    <property type="evidence" value="ECO:0007669"/>
    <property type="project" value="UniProtKB-KW"/>
</dbReference>
<name>A0A8J3GVX4_9RHOB</name>
<reference evidence="5" key="1">
    <citation type="journal article" date="2014" name="Int. J. Syst. Evol. Microbiol.">
        <title>Complete genome sequence of Corynebacterium casei LMG S-19264T (=DSM 44701T), isolated from a smear-ripened cheese.</title>
        <authorList>
            <consortium name="US DOE Joint Genome Institute (JGI-PGF)"/>
            <person name="Walter F."/>
            <person name="Albersmeier A."/>
            <person name="Kalinowski J."/>
            <person name="Ruckert C."/>
        </authorList>
    </citation>
    <scope>NUCLEOTIDE SEQUENCE</scope>
    <source>
        <strain evidence="5">KCTC 42650</strain>
    </source>
</reference>
<feature type="domain" description="NAD-dependent epimerase/dehydratase" evidence="4">
    <location>
        <begin position="5"/>
        <end position="168"/>
    </location>
</feature>
<dbReference type="Pfam" id="PF01370">
    <property type="entry name" value="Epimerase"/>
    <property type="match status" value="1"/>
</dbReference>
<keyword evidence="6" id="KW-1185">Reference proteome</keyword>
<reference evidence="5" key="2">
    <citation type="submission" date="2020-09" db="EMBL/GenBank/DDBJ databases">
        <authorList>
            <person name="Sun Q."/>
            <person name="Kim S."/>
        </authorList>
    </citation>
    <scope>NUCLEOTIDE SEQUENCE</scope>
    <source>
        <strain evidence="5">KCTC 42650</strain>
    </source>
</reference>
<keyword evidence="3" id="KW-0520">NAD</keyword>
<dbReference type="SUPFAM" id="SSF51735">
    <property type="entry name" value="NAD(P)-binding Rossmann-fold domains"/>
    <property type="match status" value="1"/>
</dbReference>
<evidence type="ECO:0000256" key="3">
    <source>
        <dbReference type="ARBA" id="ARBA00023027"/>
    </source>
</evidence>
<dbReference type="PANTHER" id="PTHR43103">
    <property type="entry name" value="NUCLEOSIDE-DIPHOSPHATE-SUGAR EPIMERASE"/>
    <property type="match status" value="1"/>
</dbReference>
<dbReference type="EMBL" id="BNCJ01000002">
    <property type="protein sequence ID" value="GHF41060.1"/>
    <property type="molecule type" value="Genomic_DNA"/>
</dbReference>
<dbReference type="InterPro" id="IPR001509">
    <property type="entry name" value="Epimerase_deHydtase"/>
</dbReference>
<comment type="caution">
    <text evidence="5">The sequence shown here is derived from an EMBL/GenBank/DDBJ whole genome shotgun (WGS) entry which is preliminary data.</text>
</comment>
<evidence type="ECO:0000256" key="1">
    <source>
        <dbReference type="ARBA" id="ARBA00007637"/>
    </source>
</evidence>
<dbReference type="Gene3D" id="3.40.50.720">
    <property type="entry name" value="NAD(P)-binding Rossmann-like Domain"/>
    <property type="match status" value="1"/>
</dbReference>
<accession>A0A8J3GVX4</accession>
<dbReference type="Proteomes" id="UP000626220">
    <property type="component" value="Unassembled WGS sequence"/>
</dbReference>
<organism evidence="5 6">
    <name type="scientific">Seohaeicola zhoushanensis</name>
    <dbReference type="NCBI Taxonomy" id="1569283"/>
    <lineage>
        <taxon>Bacteria</taxon>
        <taxon>Pseudomonadati</taxon>
        <taxon>Pseudomonadota</taxon>
        <taxon>Alphaproteobacteria</taxon>
        <taxon>Rhodobacterales</taxon>
        <taxon>Roseobacteraceae</taxon>
        <taxon>Seohaeicola</taxon>
    </lineage>
</organism>
<evidence type="ECO:0000313" key="5">
    <source>
        <dbReference type="EMBL" id="GHF41060.1"/>
    </source>
</evidence>
<comment type="similarity">
    <text evidence="1">Belongs to the NAD(P)-dependent epimerase/dehydratase family.</text>
</comment>
<dbReference type="PANTHER" id="PTHR43103:SF5">
    <property type="entry name" value="4-EPIMERASE, PUTATIVE (AFU_ORTHOLOGUE AFUA_7G00360)-RELATED"/>
    <property type="match status" value="1"/>
</dbReference>
<dbReference type="InterPro" id="IPR036291">
    <property type="entry name" value="NAD(P)-bd_dom_sf"/>
</dbReference>
<proteinExistence type="inferred from homology"/>
<protein>
    <submittedName>
        <fullName evidence="5">3-beta hydroxysteroid dehydrogenase</fullName>
    </submittedName>
</protein>
<evidence type="ECO:0000256" key="2">
    <source>
        <dbReference type="ARBA" id="ARBA00023002"/>
    </source>
</evidence>
<gene>
    <name evidence="5" type="ORF">GCM10017056_10840</name>
</gene>
<evidence type="ECO:0000259" key="4">
    <source>
        <dbReference type="Pfam" id="PF01370"/>
    </source>
</evidence>
<evidence type="ECO:0000313" key="6">
    <source>
        <dbReference type="Proteomes" id="UP000626220"/>
    </source>
</evidence>
<dbReference type="RefSeq" id="WP_189679019.1">
    <property type="nucleotide sequence ID" value="NZ_BNCJ01000002.1"/>
</dbReference>
<sequence>MLKKIVLTGAAGALGSRLRAPLAAMCETLVSTDLAAALDGVADNETYVKADVGNAEEMMALIEGAEMVVHFGAIADEAPFEQIMHSNFMGAYNVWNAAHKHGVRRIVYASSIHAMGMYPKTTRITGDMPHRPDSFYGLSKCFAEDMGRMYWDKYGIEAVCLRIYSAPGSVANARALGSYLSYDDCVQLVQRSVDTPVVGFTVIYGVSNNDRSPVDNSAAAFLGYRPKDNAEEFAEAILAKTPKADPLDKAQMCHGGPFATVPLGVSGVQYIKKMSEGN</sequence>
<keyword evidence="2" id="KW-0560">Oxidoreductase</keyword>